<reference evidence="1" key="1">
    <citation type="submission" date="2019-08" db="EMBL/GenBank/DDBJ databases">
        <authorList>
            <person name="Kucharzyk K."/>
            <person name="Murdoch R.W."/>
            <person name="Higgins S."/>
            <person name="Loffler F."/>
        </authorList>
    </citation>
    <scope>NUCLEOTIDE SEQUENCE</scope>
</reference>
<gene>
    <name evidence="1" type="ORF">SDC9_169160</name>
</gene>
<dbReference type="AlphaFoldDB" id="A0A645G729"/>
<protein>
    <submittedName>
        <fullName evidence="1">Uncharacterized protein</fullName>
    </submittedName>
</protein>
<proteinExistence type="predicted"/>
<name>A0A645G729_9ZZZZ</name>
<sequence>MDKLLSELNSPLRCRVLDVPADERERPSIQRTAEFFKEAFEADSPIAFLNLDRGALPGLESWHWVSLIAMDHEGDSLTATAADNGQLLMLDIGLWLETTRRSGGFVYLGE</sequence>
<evidence type="ECO:0000313" key="1">
    <source>
        <dbReference type="EMBL" id="MPN21780.1"/>
    </source>
</evidence>
<organism evidence="1">
    <name type="scientific">bioreactor metagenome</name>
    <dbReference type="NCBI Taxonomy" id="1076179"/>
    <lineage>
        <taxon>unclassified sequences</taxon>
        <taxon>metagenomes</taxon>
        <taxon>ecological metagenomes</taxon>
    </lineage>
</organism>
<accession>A0A645G729</accession>
<comment type="caution">
    <text evidence="1">The sequence shown here is derived from an EMBL/GenBank/DDBJ whole genome shotgun (WGS) entry which is preliminary data.</text>
</comment>
<dbReference type="EMBL" id="VSSQ01069838">
    <property type="protein sequence ID" value="MPN21780.1"/>
    <property type="molecule type" value="Genomic_DNA"/>
</dbReference>